<gene>
    <name evidence="4" type="ORF">E0L32_011043</name>
</gene>
<evidence type="ECO:0000313" key="4">
    <source>
        <dbReference type="EMBL" id="TPX07055.1"/>
    </source>
</evidence>
<accession>A0A507ADF4</accession>
<name>A0A507ADF4_9PEZI</name>
<feature type="region of interest" description="Disordered" evidence="2">
    <location>
        <begin position="388"/>
        <end position="433"/>
    </location>
</feature>
<comment type="caution">
    <text evidence="4">The sequence shown here is derived from an EMBL/GenBank/DDBJ whole genome shotgun (WGS) entry which is preliminary data.</text>
</comment>
<dbReference type="OrthoDB" id="3266505at2759"/>
<dbReference type="PANTHER" id="PTHR46910">
    <property type="entry name" value="TRANSCRIPTION FACTOR PDR1"/>
    <property type="match status" value="1"/>
</dbReference>
<dbReference type="CDD" id="cd12148">
    <property type="entry name" value="fungal_TF_MHR"/>
    <property type="match status" value="1"/>
</dbReference>
<dbReference type="InterPro" id="IPR007219">
    <property type="entry name" value="XnlR_reg_dom"/>
</dbReference>
<dbReference type="GO" id="GO:0003700">
    <property type="term" value="F:DNA-binding transcription factor activity"/>
    <property type="evidence" value="ECO:0007669"/>
    <property type="project" value="InterPro"/>
</dbReference>
<dbReference type="EMBL" id="SKBQ01000096">
    <property type="protein sequence ID" value="TPX07055.1"/>
    <property type="molecule type" value="Genomic_DNA"/>
</dbReference>
<dbReference type="SMART" id="SM00906">
    <property type="entry name" value="Fungal_trans"/>
    <property type="match status" value="1"/>
</dbReference>
<reference evidence="4 5" key="1">
    <citation type="submission" date="2019-06" db="EMBL/GenBank/DDBJ databases">
        <title>Draft genome sequence of the filamentous fungus Phialemoniopsis curvata isolated from diesel fuel.</title>
        <authorList>
            <person name="Varaljay V.A."/>
            <person name="Lyon W.J."/>
            <person name="Crouch A.L."/>
            <person name="Drake C.E."/>
            <person name="Hollomon J.M."/>
            <person name="Nadeau L.J."/>
            <person name="Nunn H.S."/>
            <person name="Stevenson B.S."/>
            <person name="Bojanowski C.L."/>
            <person name="Crookes-Goodson W.J."/>
        </authorList>
    </citation>
    <scope>NUCLEOTIDE SEQUENCE [LARGE SCALE GENOMIC DNA]</scope>
    <source>
        <strain evidence="4 5">D216</strain>
    </source>
</reference>
<dbReference type="GO" id="GO:0008270">
    <property type="term" value="F:zinc ion binding"/>
    <property type="evidence" value="ECO:0007669"/>
    <property type="project" value="InterPro"/>
</dbReference>
<dbReference type="InParanoid" id="A0A507ADF4"/>
<keyword evidence="1" id="KW-0539">Nucleus</keyword>
<evidence type="ECO:0000256" key="2">
    <source>
        <dbReference type="SAM" id="MobiDB-lite"/>
    </source>
</evidence>
<evidence type="ECO:0000259" key="3">
    <source>
        <dbReference type="SMART" id="SM00906"/>
    </source>
</evidence>
<dbReference type="Proteomes" id="UP000319257">
    <property type="component" value="Unassembled WGS sequence"/>
</dbReference>
<proteinExistence type="predicted"/>
<evidence type="ECO:0000313" key="5">
    <source>
        <dbReference type="Proteomes" id="UP000319257"/>
    </source>
</evidence>
<protein>
    <recommendedName>
        <fullName evidence="3">Xylanolytic transcriptional activator regulatory domain-containing protein</fullName>
    </recommendedName>
</protein>
<dbReference type="Pfam" id="PF04082">
    <property type="entry name" value="Fungal_trans"/>
    <property type="match status" value="1"/>
</dbReference>
<sequence length="768" mass="84514">MGTEANEHENGQLESSSIAPSTEVRNLVYLSSLQGVETSGMFGYGTGAGNSARDSLPLIEIGSFAAPQPDSSEFIGSASGVYFANTVFRAFSNVPGPPSEPGDNSVTGDEVPLDPGSVHSHLVATQEPRDVQAAADVIDPATTSKDGEGDACWPGTRCYDVDVPGLGLAPPPATARRLLMSYFQHWHPFFPFLHGPGFFRALNRFYEQETGATVRAGASDADAHARLCRAVTFQCVFNVAAWTHDYDQLRPCSRIQSNSVLINALGSISDGHDMSSLQAMLAAVLFLTTRMSLRAASTVHGMLTRNLYHSGYHRCPYRYVQLPHEMCDIRKRIFWAAYVLDRQLSQALGHPTAFRDSEIDVCIPGMVELHQPVRSQDNREDVQAHLPKGFTPQHRSAGFDDTENGSAGQAHPAQGEDISIQSPAHDRHPSSKEGTGEYVLGYLVTYSRLLGRVLDVFHRSIHQRDVTWTKVLEITSQAHAWWNSLPIALQEGIDAPQLESTPPFSVFLSVLYHYLIILIHRPFLSLPTNRSDFQYSLQTALGASRSIIQRLQSCKFTQKQDRLIMCWPPTLSAVWMAGLVVALAGRTDLYPSQKAIWNLDQCLSLLEAMSPRWNSACHCRSGLSMLRLKLSVRSDQRSKETQHKIPDLQPLAATGISYGLPTALRETRAPKRRRLENELADQLQTSIRSSLQPQTVNLSQESPDVQLWQPVLPYIGPDFGFDAEILGAGGSLSGPGFDAVGSNADPGALFNTLAWDAYMNGLEDRYNL</sequence>
<keyword evidence="5" id="KW-1185">Reference proteome</keyword>
<evidence type="ECO:0000256" key="1">
    <source>
        <dbReference type="ARBA" id="ARBA00023242"/>
    </source>
</evidence>
<feature type="domain" description="Xylanolytic transcriptional activator regulatory" evidence="3">
    <location>
        <begin position="296"/>
        <end position="370"/>
    </location>
</feature>
<feature type="compositionally biased region" description="Basic and acidic residues" evidence="2">
    <location>
        <begin position="424"/>
        <end position="433"/>
    </location>
</feature>
<dbReference type="AlphaFoldDB" id="A0A507ADF4"/>
<dbReference type="STRING" id="1093900.A0A507ADF4"/>
<dbReference type="GeneID" id="41978490"/>
<dbReference type="GO" id="GO:0003677">
    <property type="term" value="F:DNA binding"/>
    <property type="evidence" value="ECO:0007669"/>
    <property type="project" value="InterPro"/>
</dbReference>
<organism evidence="4 5">
    <name type="scientific">Thyridium curvatum</name>
    <dbReference type="NCBI Taxonomy" id="1093900"/>
    <lineage>
        <taxon>Eukaryota</taxon>
        <taxon>Fungi</taxon>
        <taxon>Dikarya</taxon>
        <taxon>Ascomycota</taxon>
        <taxon>Pezizomycotina</taxon>
        <taxon>Sordariomycetes</taxon>
        <taxon>Sordariomycetidae</taxon>
        <taxon>Thyridiales</taxon>
        <taxon>Thyridiaceae</taxon>
        <taxon>Thyridium</taxon>
    </lineage>
</organism>
<dbReference type="InterPro" id="IPR050987">
    <property type="entry name" value="AtrR-like"/>
</dbReference>
<dbReference type="PANTHER" id="PTHR46910:SF9">
    <property type="entry name" value="MISCELLANEOUS ZN(II)2CYS6 TRANSCRIPTION FACTOR (EUROFUNG)"/>
    <property type="match status" value="1"/>
</dbReference>
<dbReference type="GO" id="GO:0006351">
    <property type="term" value="P:DNA-templated transcription"/>
    <property type="evidence" value="ECO:0007669"/>
    <property type="project" value="InterPro"/>
</dbReference>
<dbReference type="RefSeq" id="XP_030988766.1">
    <property type="nucleotide sequence ID" value="XM_031133729.1"/>
</dbReference>